<evidence type="ECO:0000313" key="3">
    <source>
        <dbReference type="Proteomes" id="UP001642360"/>
    </source>
</evidence>
<accession>A0ABC8RK76</accession>
<feature type="transmembrane region" description="Helical" evidence="1">
    <location>
        <begin position="17"/>
        <end position="36"/>
    </location>
</feature>
<reference evidence="2 3" key="1">
    <citation type="submission" date="2024-02" db="EMBL/GenBank/DDBJ databases">
        <authorList>
            <person name="Vignale AGUSTIN F."/>
            <person name="Sosa J E."/>
            <person name="Modenutti C."/>
        </authorList>
    </citation>
    <scope>NUCLEOTIDE SEQUENCE [LARGE SCALE GENOMIC DNA]</scope>
</reference>
<keyword evidence="1" id="KW-0812">Transmembrane</keyword>
<proteinExistence type="predicted"/>
<protein>
    <submittedName>
        <fullName evidence="2">Uncharacterized protein</fullName>
    </submittedName>
</protein>
<sequence>MEEGKGDLTALSSLANAIWRATLAGSIIWLVVNLIMRELVKPSHHVEPVFRALSVFFCIALIAVAIALICIALLDCQNICKAVMGWMAPSPSTTVAQHGQEIA</sequence>
<feature type="transmembrane region" description="Helical" evidence="1">
    <location>
        <begin position="48"/>
        <end position="74"/>
    </location>
</feature>
<evidence type="ECO:0000256" key="1">
    <source>
        <dbReference type="SAM" id="Phobius"/>
    </source>
</evidence>
<name>A0ABC8RK76_9AQUA</name>
<comment type="caution">
    <text evidence="2">The sequence shown here is derived from an EMBL/GenBank/DDBJ whole genome shotgun (WGS) entry which is preliminary data.</text>
</comment>
<organism evidence="2 3">
    <name type="scientific">Ilex paraguariensis</name>
    <name type="common">yerba mate</name>
    <dbReference type="NCBI Taxonomy" id="185542"/>
    <lineage>
        <taxon>Eukaryota</taxon>
        <taxon>Viridiplantae</taxon>
        <taxon>Streptophyta</taxon>
        <taxon>Embryophyta</taxon>
        <taxon>Tracheophyta</taxon>
        <taxon>Spermatophyta</taxon>
        <taxon>Magnoliopsida</taxon>
        <taxon>eudicotyledons</taxon>
        <taxon>Gunneridae</taxon>
        <taxon>Pentapetalae</taxon>
        <taxon>asterids</taxon>
        <taxon>campanulids</taxon>
        <taxon>Aquifoliales</taxon>
        <taxon>Aquifoliaceae</taxon>
        <taxon>Ilex</taxon>
    </lineage>
</organism>
<keyword evidence="1" id="KW-1133">Transmembrane helix</keyword>
<keyword evidence="3" id="KW-1185">Reference proteome</keyword>
<evidence type="ECO:0000313" key="2">
    <source>
        <dbReference type="EMBL" id="CAK9143439.1"/>
    </source>
</evidence>
<dbReference type="AlphaFoldDB" id="A0ABC8RK76"/>
<gene>
    <name evidence="2" type="ORF">ILEXP_LOCUS11155</name>
</gene>
<dbReference type="Proteomes" id="UP001642360">
    <property type="component" value="Unassembled WGS sequence"/>
</dbReference>
<keyword evidence="1" id="KW-0472">Membrane</keyword>
<dbReference type="EMBL" id="CAUOFW020001303">
    <property type="protein sequence ID" value="CAK9143439.1"/>
    <property type="molecule type" value="Genomic_DNA"/>
</dbReference>